<feature type="region of interest" description="Disordered" evidence="1">
    <location>
        <begin position="424"/>
        <end position="505"/>
    </location>
</feature>
<protein>
    <recommendedName>
        <fullName evidence="2">Cyclic nucleotide-binding domain-containing protein</fullName>
    </recommendedName>
</protein>
<feature type="region of interest" description="Disordered" evidence="1">
    <location>
        <begin position="638"/>
        <end position="663"/>
    </location>
</feature>
<proteinExistence type="predicted"/>
<dbReference type="Proteomes" id="UP000325113">
    <property type="component" value="Unassembled WGS sequence"/>
</dbReference>
<feature type="compositionally biased region" description="Polar residues" evidence="1">
    <location>
        <begin position="1"/>
        <end position="22"/>
    </location>
</feature>
<feature type="compositionally biased region" description="Low complexity" evidence="1">
    <location>
        <begin position="299"/>
        <end position="323"/>
    </location>
</feature>
<reference evidence="3 4" key="1">
    <citation type="submission" date="2019-07" db="EMBL/GenBank/DDBJ databases">
        <title>Genomes of Cafeteria roenbergensis.</title>
        <authorList>
            <person name="Fischer M.G."/>
            <person name="Hackl T."/>
            <person name="Roman M."/>
        </authorList>
    </citation>
    <scope>NUCLEOTIDE SEQUENCE [LARGE SCALE GENOMIC DNA]</scope>
    <source>
        <strain evidence="3 4">Cflag</strain>
    </source>
</reference>
<gene>
    <name evidence="3" type="ORF">FNF31_01624</name>
</gene>
<name>A0A5A8DQ30_CAFRO</name>
<feature type="compositionally biased region" description="Basic residues" evidence="1">
    <location>
        <begin position="103"/>
        <end position="112"/>
    </location>
</feature>
<dbReference type="Gene3D" id="2.60.120.10">
    <property type="entry name" value="Jelly Rolls"/>
    <property type="match status" value="3"/>
</dbReference>
<feature type="region of interest" description="Disordered" evidence="1">
    <location>
        <begin position="296"/>
        <end position="328"/>
    </location>
</feature>
<feature type="region of interest" description="Disordered" evidence="1">
    <location>
        <begin position="103"/>
        <end position="167"/>
    </location>
</feature>
<dbReference type="PROSITE" id="PS50042">
    <property type="entry name" value="CNMP_BINDING_3"/>
    <property type="match status" value="3"/>
</dbReference>
<dbReference type="InterPro" id="IPR014710">
    <property type="entry name" value="RmlC-like_jellyroll"/>
</dbReference>
<feature type="region of interest" description="Disordered" evidence="1">
    <location>
        <begin position="1"/>
        <end position="66"/>
    </location>
</feature>
<dbReference type="InterPro" id="IPR018490">
    <property type="entry name" value="cNMP-bd_dom_sf"/>
</dbReference>
<dbReference type="SUPFAM" id="SSF51206">
    <property type="entry name" value="cAMP-binding domain-like"/>
    <property type="match status" value="2"/>
</dbReference>
<dbReference type="PANTHER" id="PTHR23011">
    <property type="entry name" value="CYCLIC NUCLEOTIDE-BINDING DOMAIN CONTAINING PROTEIN"/>
    <property type="match status" value="1"/>
</dbReference>
<dbReference type="PANTHER" id="PTHR23011:SF28">
    <property type="entry name" value="CYCLIC NUCLEOTIDE-BINDING DOMAIN CONTAINING PROTEIN"/>
    <property type="match status" value="1"/>
</dbReference>
<sequence>MEAKLQQQAMRSAIDSTKTSIRASHAQERKQFRESRRPAASAGKLGRGGRRPSLASARSVESSGVEAVQAPLRLATDPATAGCAQPVVTARVLKVADEALAAARRRPGHSRRTGSAGDSVDGDDIDDEAGHSRRGSGPSAGGATAPGTAPPVAAGPGGREEAAEASAFSAEEQIASVMAILKRTSKPGSRRSRSEMSVLRTWLRSAHPKLFGELPRKTLDSLVRRVRLAVLSAGQMATLQGFPGHAFYLILQGSCGVRVASSVAEHRYVQRVAADAGIRQSGAVAAVRDRVSAAERDTGTALVSSSSSAPDGAGAGAGTADDGLGSGGHRRAATVLDEVCRAPIFAGTPGRPAPPGYITAQTVATSPDPFVKQTVHDVGAGAAMSSAALAPDVLRIVNRFLAGGGGGGGGWAAASAAAGAAASQAASSGPGSTPDGVVGPGGISRARGRRRSSVGSLDSMWSVDPEEARAMEGLSSGTKWDGTNPGRAEGAGGDDEDGGPGLRPTLADGRLLGKEVVVLRKGQHFGELALLSDDDRRNASVVALEEGTALVALARSTYLASLRERNQREYELRTKFLLGLRLFGAWSRRRVLPVAYSLQPVAIETGSSLYRRGDVADGVYLIRSGTVRLTAFRREGSLPLRPRTDETGRPHPANRSAAHASET</sequence>
<evidence type="ECO:0000313" key="4">
    <source>
        <dbReference type="Proteomes" id="UP000325113"/>
    </source>
</evidence>
<feature type="compositionally biased region" description="Low complexity" evidence="1">
    <location>
        <begin position="135"/>
        <end position="154"/>
    </location>
</feature>
<dbReference type="AlphaFoldDB" id="A0A5A8DQ30"/>
<feature type="compositionally biased region" description="Basic and acidic residues" evidence="1">
    <location>
        <begin position="638"/>
        <end position="649"/>
    </location>
</feature>
<evidence type="ECO:0000313" key="3">
    <source>
        <dbReference type="EMBL" id="KAA0166011.1"/>
    </source>
</evidence>
<dbReference type="InterPro" id="IPR000595">
    <property type="entry name" value="cNMP-bd_dom"/>
</dbReference>
<evidence type="ECO:0000259" key="2">
    <source>
        <dbReference type="PROSITE" id="PS50042"/>
    </source>
</evidence>
<feature type="domain" description="Cyclic nucleotide-binding" evidence="2">
    <location>
        <begin position="210"/>
        <end position="257"/>
    </location>
</feature>
<feature type="domain" description="Cyclic nucleotide-binding" evidence="2">
    <location>
        <begin position="582"/>
        <end position="630"/>
    </location>
</feature>
<dbReference type="CDD" id="cd00038">
    <property type="entry name" value="CAP_ED"/>
    <property type="match status" value="1"/>
</dbReference>
<dbReference type="EMBL" id="VLTM01000010">
    <property type="protein sequence ID" value="KAA0166011.1"/>
    <property type="molecule type" value="Genomic_DNA"/>
</dbReference>
<evidence type="ECO:0000256" key="1">
    <source>
        <dbReference type="SAM" id="MobiDB-lite"/>
    </source>
</evidence>
<feature type="domain" description="Cyclic nucleotide-binding" evidence="2">
    <location>
        <begin position="516"/>
        <end position="579"/>
    </location>
</feature>
<organism evidence="3 4">
    <name type="scientific">Cafeteria roenbergensis</name>
    <name type="common">Marine flagellate</name>
    <dbReference type="NCBI Taxonomy" id="33653"/>
    <lineage>
        <taxon>Eukaryota</taxon>
        <taxon>Sar</taxon>
        <taxon>Stramenopiles</taxon>
        <taxon>Bigyra</taxon>
        <taxon>Opalozoa</taxon>
        <taxon>Bicosoecida</taxon>
        <taxon>Cafeteriaceae</taxon>
        <taxon>Cafeteria</taxon>
    </lineage>
</organism>
<comment type="caution">
    <text evidence="3">The sequence shown here is derived from an EMBL/GenBank/DDBJ whole genome shotgun (WGS) entry which is preliminary data.</text>
</comment>
<accession>A0A5A8DQ30</accession>
<feature type="compositionally biased region" description="Basic and acidic residues" evidence="1">
    <location>
        <begin position="25"/>
        <end position="37"/>
    </location>
</feature>